<dbReference type="EMBL" id="GBXM01002675">
    <property type="protein sequence ID" value="JAI05903.1"/>
    <property type="molecule type" value="Transcribed_RNA"/>
</dbReference>
<accession>A0A0E9XT41</accession>
<reference evidence="1" key="2">
    <citation type="journal article" date="2015" name="Fish Shellfish Immunol.">
        <title>Early steps in the European eel (Anguilla anguilla)-Vibrio vulnificus interaction in the gills: Role of the RtxA13 toxin.</title>
        <authorList>
            <person name="Callol A."/>
            <person name="Pajuelo D."/>
            <person name="Ebbesson L."/>
            <person name="Teles M."/>
            <person name="MacKenzie S."/>
            <person name="Amaro C."/>
        </authorList>
    </citation>
    <scope>NUCLEOTIDE SEQUENCE</scope>
</reference>
<sequence>MRMFQPAMSLKEYQMVCEAIPNSVLPLLKQSHFCDTHASNQSCFICQWCLCYR</sequence>
<organism evidence="1">
    <name type="scientific">Anguilla anguilla</name>
    <name type="common">European freshwater eel</name>
    <name type="synonym">Muraena anguilla</name>
    <dbReference type="NCBI Taxonomy" id="7936"/>
    <lineage>
        <taxon>Eukaryota</taxon>
        <taxon>Metazoa</taxon>
        <taxon>Chordata</taxon>
        <taxon>Craniata</taxon>
        <taxon>Vertebrata</taxon>
        <taxon>Euteleostomi</taxon>
        <taxon>Actinopterygii</taxon>
        <taxon>Neopterygii</taxon>
        <taxon>Teleostei</taxon>
        <taxon>Anguilliformes</taxon>
        <taxon>Anguillidae</taxon>
        <taxon>Anguilla</taxon>
    </lineage>
</organism>
<evidence type="ECO:0000313" key="1">
    <source>
        <dbReference type="EMBL" id="JAI05903.1"/>
    </source>
</evidence>
<name>A0A0E9XT41_ANGAN</name>
<reference evidence="1" key="1">
    <citation type="submission" date="2014-11" db="EMBL/GenBank/DDBJ databases">
        <authorList>
            <person name="Amaro Gonzalez C."/>
        </authorList>
    </citation>
    <scope>NUCLEOTIDE SEQUENCE</scope>
</reference>
<protein>
    <submittedName>
        <fullName evidence="1">Uncharacterized protein</fullName>
    </submittedName>
</protein>
<dbReference type="AlphaFoldDB" id="A0A0E9XT41"/>
<proteinExistence type="predicted"/>